<dbReference type="GO" id="GO:0016862">
    <property type="term" value="F:intramolecular oxidoreductase activity, interconverting keto- and enol-groups"/>
    <property type="evidence" value="ECO:0007669"/>
    <property type="project" value="InterPro"/>
</dbReference>
<accession>A0A2N3I1H5</accession>
<organism evidence="5 6">
    <name type="scientific">Labilibaculum manganireducens</name>
    <dbReference type="NCBI Taxonomy" id="1940525"/>
    <lineage>
        <taxon>Bacteria</taxon>
        <taxon>Pseudomonadati</taxon>
        <taxon>Bacteroidota</taxon>
        <taxon>Bacteroidia</taxon>
        <taxon>Marinilabiliales</taxon>
        <taxon>Marinifilaceae</taxon>
        <taxon>Labilibaculum</taxon>
    </lineage>
</organism>
<evidence type="ECO:0000256" key="1">
    <source>
        <dbReference type="ARBA" id="ARBA00006723"/>
    </source>
</evidence>
<evidence type="ECO:0000313" key="6">
    <source>
        <dbReference type="Proteomes" id="UP000233618"/>
    </source>
</evidence>
<evidence type="ECO:0000256" key="3">
    <source>
        <dbReference type="PIRSR" id="PIRSR037799-1"/>
    </source>
</evidence>
<name>A0A2N3I1H5_9BACT</name>
<dbReference type="Pfam" id="PF01361">
    <property type="entry name" value="Tautomerase"/>
    <property type="match status" value="1"/>
</dbReference>
<dbReference type="PIRSF" id="PIRSF037799">
    <property type="entry name" value="Tautomer_YdcE_prd"/>
    <property type="match status" value="1"/>
</dbReference>
<feature type="domain" description="4-oxalocrotonate tautomerase-like" evidence="4">
    <location>
        <begin position="2"/>
        <end position="52"/>
    </location>
</feature>
<evidence type="ECO:0000256" key="2">
    <source>
        <dbReference type="ARBA" id="ARBA00023235"/>
    </source>
</evidence>
<sequence length="73" mass="8352">MPHVVVKMYPGTSEEQKNELAKQITDAVMSITQKPEAAVSVAIKEVPESEWMNQVYETEIRPNLEKLYKKPGY</sequence>
<feature type="active site" description="Proton acceptor; via imino nitrogen" evidence="3">
    <location>
        <position position="2"/>
    </location>
</feature>
<dbReference type="EMBL" id="MVDE01000024">
    <property type="protein sequence ID" value="PKQ64151.1"/>
    <property type="molecule type" value="Genomic_DNA"/>
</dbReference>
<dbReference type="InterPro" id="IPR004370">
    <property type="entry name" value="4-OT-like_dom"/>
</dbReference>
<protein>
    <submittedName>
        <fullName evidence="5">4-oxalocrotonate tautomerase</fullName>
    </submittedName>
</protein>
<proteinExistence type="inferred from homology"/>
<dbReference type="InterPro" id="IPR017284">
    <property type="entry name" value="Tautomerase_PptA"/>
</dbReference>
<dbReference type="PANTHER" id="PTHR35530">
    <property type="entry name" value="TAUTOMERASE-RELATED"/>
    <property type="match status" value="1"/>
</dbReference>
<dbReference type="Proteomes" id="UP000233618">
    <property type="component" value="Unassembled WGS sequence"/>
</dbReference>
<dbReference type="SUPFAM" id="SSF55331">
    <property type="entry name" value="Tautomerase/MIF"/>
    <property type="match status" value="1"/>
</dbReference>
<dbReference type="AlphaFoldDB" id="A0A2N3I1H5"/>
<reference evidence="5 6" key="1">
    <citation type="journal article" date="2017" name="Front. Microbiol.">
        <title>Labilibaculum manganireducens gen. nov., sp. nov. and Labilibaculum filiforme sp. nov., Novel Bacteroidetes Isolated from Subsurface Sediments of the Baltic Sea.</title>
        <authorList>
            <person name="Vandieken V."/>
            <person name="Marshall I.P."/>
            <person name="Niemann H."/>
            <person name="Engelen B."/>
            <person name="Cypionka H."/>
        </authorList>
    </citation>
    <scope>NUCLEOTIDE SEQUENCE [LARGE SCALE GENOMIC DNA]</scope>
    <source>
        <strain evidence="5 6">59.10-2M</strain>
    </source>
</reference>
<evidence type="ECO:0000313" key="5">
    <source>
        <dbReference type="EMBL" id="PKQ64151.1"/>
    </source>
</evidence>
<evidence type="ECO:0000259" key="4">
    <source>
        <dbReference type="Pfam" id="PF01361"/>
    </source>
</evidence>
<keyword evidence="6" id="KW-1185">Reference proteome</keyword>
<comment type="similarity">
    <text evidence="1">Belongs to the 4-oxalocrotonate tautomerase family.</text>
</comment>
<dbReference type="GO" id="GO:0005737">
    <property type="term" value="C:cytoplasm"/>
    <property type="evidence" value="ECO:0007669"/>
    <property type="project" value="InterPro"/>
</dbReference>
<keyword evidence="2" id="KW-0413">Isomerase</keyword>
<dbReference type="InterPro" id="IPR014347">
    <property type="entry name" value="Tautomerase/MIF_sf"/>
</dbReference>
<comment type="caution">
    <text evidence="5">The sequence shown here is derived from an EMBL/GenBank/DDBJ whole genome shotgun (WGS) entry which is preliminary data.</text>
</comment>
<dbReference type="RefSeq" id="WP_101310630.1">
    <property type="nucleotide sequence ID" value="NZ_MVDE01000024.1"/>
</dbReference>
<gene>
    <name evidence="5" type="ORF">BZG01_14835</name>
</gene>
<dbReference type="Gene3D" id="3.30.429.10">
    <property type="entry name" value="Macrophage Migration Inhibitory Factor"/>
    <property type="match status" value="1"/>
</dbReference>
<dbReference type="PANTHER" id="PTHR35530:SF2">
    <property type="entry name" value="BSL4019 PROTEIN"/>
    <property type="match status" value="1"/>
</dbReference>